<evidence type="ECO:0000313" key="5">
    <source>
        <dbReference type="EnsemblPlants" id="Zm00001eb397200_P001"/>
    </source>
</evidence>
<reference evidence="5" key="2">
    <citation type="submission" date="2019-07" db="EMBL/GenBank/DDBJ databases">
        <authorList>
            <person name="Seetharam A."/>
            <person name="Woodhouse M."/>
            <person name="Cannon E."/>
        </authorList>
    </citation>
    <scope>NUCLEOTIDE SEQUENCE [LARGE SCALE GENOMIC DNA]</scope>
    <source>
        <strain evidence="5">cv. B73</strain>
    </source>
</reference>
<reference evidence="6" key="1">
    <citation type="journal article" date="2009" name="Science">
        <title>The B73 maize genome: complexity, diversity, and dynamics.</title>
        <authorList>
            <person name="Schnable P.S."/>
            <person name="Ware D."/>
            <person name="Fulton R.S."/>
            <person name="Stein J.C."/>
            <person name="Wei F."/>
            <person name="Pasternak S."/>
            <person name="Liang C."/>
            <person name="Zhang J."/>
            <person name="Fulton L."/>
            <person name="Graves T.A."/>
            <person name="Minx P."/>
            <person name="Reily A.D."/>
            <person name="Courtney L."/>
            <person name="Kruchowski S.S."/>
            <person name="Tomlinson C."/>
            <person name="Strong C."/>
            <person name="Delehaunty K."/>
            <person name="Fronick C."/>
            <person name="Courtney B."/>
            <person name="Rock S.M."/>
            <person name="Belter E."/>
            <person name="Du F."/>
            <person name="Kim K."/>
            <person name="Abbott R.M."/>
            <person name="Cotton M."/>
            <person name="Levy A."/>
            <person name="Marchetto P."/>
            <person name="Ochoa K."/>
            <person name="Jackson S.M."/>
            <person name="Gillam B."/>
            <person name="Chen W."/>
            <person name="Yan L."/>
            <person name="Higginbotham J."/>
            <person name="Cardenas M."/>
            <person name="Waligorski J."/>
            <person name="Applebaum E."/>
            <person name="Phelps L."/>
            <person name="Falcone J."/>
            <person name="Kanchi K."/>
            <person name="Thane T."/>
            <person name="Scimone A."/>
            <person name="Thane N."/>
            <person name="Henke J."/>
            <person name="Wang T."/>
            <person name="Ruppert J."/>
            <person name="Shah N."/>
            <person name="Rotter K."/>
            <person name="Hodges J."/>
            <person name="Ingenthron E."/>
            <person name="Cordes M."/>
            <person name="Kohlberg S."/>
            <person name="Sgro J."/>
            <person name="Delgado B."/>
            <person name="Mead K."/>
            <person name="Chinwalla A."/>
            <person name="Leonard S."/>
            <person name="Crouse K."/>
            <person name="Collura K."/>
            <person name="Kudrna D."/>
            <person name="Currie J."/>
            <person name="He R."/>
            <person name="Angelova A."/>
            <person name="Rajasekar S."/>
            <person name="Mueller T."/>
            <person name="Lomeli R."/>
            <person name="Scara G."/>
            <person name="Ko A."/>
            <person name="Delaney K."/>
            <person name="Wissotski M."/>
            <person name="Lopez G."/>
            <person name="Campos D."/>
            <person name="Braidotti M."/>
            <person name="Ashley E."/>
            <person name="Golser W."/>
            <person name="Kim H."/>
            <person name="Lee S."/>
            <person name="Lin J."/>
            <person name="Dujmic Z."/>
            <person name="Kim W."/>
            <person name="Talag J."/>
            <person name="Zuccolo A."/>
            <person name="Fan C."/>
            <person name="Sebastian A."/>
            <person name="Kramer M."/>
            <person name="Spiegel L."/>
            <person name="Nascimento L."/>
            <person name="Zutavern T."/>
            <person name="Miller B."/>
            <person name="Ambroise C."/>
            <person name="Muller S."/>
            <person name="Spooner W."/>
            <person name="Narechania A."/>
            <person name="Ren L."/>
            <person name="Wei S."/>
            <person name="Kumari S."/>
            <person name="Faga B."/>
            <person name="Levy M.J."/>
            <person name="McMahan L."/>
            <person name="Van Buren P."/>
            <person name="Vaughn M.W."/>
            <person name="Ying K."/>
            <person name="Yeh C.-T."/>
            <person name="Emrich S.J."/>
            <person name="Jia Y."/>
            <person name="Kalyanaraman A."/>
            <person name="Hsia A.-P."/>
            <person name="Barbazuk W.B."/>
            <person name="Baucom R.S."/>
            <person name="Brutnell T.P."/>
            <person name="Carpita N.C."/>
            <person name="Chaparro C."/>
            <person name="Chia J.-M."/>
            <person name="Deragon J.-M."/>
            <person name="Estill J.C."/>
            <person name="Fu Y."/>
            <person name="Jeddeloh J.A."/>
            <person name="Han Y."/>
            <person name="Lee H."/>
            <person name="Li P."/>
            <person name="Lisch D.R."/>
            <person name="Liu S."/>
            <person name="Liu Z."/>
            <person name="Nagel D.H."/>
            <person name="McCann M.C."/>
            <person name="SanMiguel P."/>
            <person name="Myers A.M."/>
            <person name="Nettleton D."/>
            <person name="Nguyen J."/>
            <person name="Penning B.W."/>
            <person name="Ponnala L."/>
            <person name="Schneider K.L."/>
            <person name="Schwartz D.C."/>
            <person name="Sharma A."/>
            <person name="Soderlund C."/>
            <person name="Springer N.M."/>
            <person name="Sun Q."/>
            <person name="Wang H."/>
            <person name="Waterman M."/>
            <person name="Westerman R."/>
            <person name="Wolfgruber T.K."/>
            <person name="Yang L."/>
            <person name="Yu Y."/>
            <person name="Zhang L."/>
            <person name="Zhou S."/>
            <person name="Zhu Q."/>
            <person name="Bennetzen J.L."/>
            <person name="Dawe R.K."/>
            <person name="Jiang J."/>
            <person name="Jiang N."/>
            <person name="Presting G.G."/>
            <person name="Wessler S.R."/>
            <person name="Aluru S."/>
            <person name="Martienssen R.A."/>
            <person name="Clifton S.W."/>
            <person name="McCombie W.R."/>
            <person name="Wing R.A."/>
            <person name="Wilson R.K."/>
        </authorList>
    </citation>
    <scope>NUCLEOTIDE SEQUENCE [LARGE SCALE GENOMIC DNA]</scope>
    <source>
        <strain evidence="6">cv. B73</strain>
    </source>
</reference>
<dbReference type="Proteomes" id="UP000007305">
    <property type="component" value="Chromosome 9"/>
</dbReference>
<feature type="repeat" description="PPR" evidence="4">
    <location>
        <begin position="129"/>
        <end position="159"/>
    </location>
</feature>
<dbReference type="PROSITE" id="PS51375">
    <property type="entry name" value="PPR"/>
    <property type="match status" value="3"/>
</dbReference>
<dbReference type="EnsemblPlants" id="Zm00001eb397200_T001">
    <property type="protein sequence ID" value="Zm00001eb397200_P001"/>
    <property type="gene ID" value="Zm00001eb397200"/>
</dbReference>
<dbReference type="NCBIfam" id="TIGR00756">
    <property type="entry name" value="PPR"/>
    <property type="match status" value="2"/>
</dbReference>
<dbReference type="InterPro" id="IPR011990">
    <property type="entry name" value="TPR-like_helical_dom_sf"/>
</dbReference>
<dbReference type="Pfam" id="PF13041">
    <property type="entry name" value="PPR_2"/>
    <property type="match status" value="1"/>
</dbReference>
<evidence type="ECO:0000256" key="1">
    <source>
        <dbReference type="ARBA" id="ARBA00007626"/>
    </source>
</evidence>
<sequence>MDVLKIFVKQRDPDIAIRYARIFPSSQLLLCNTMEAFGKRKELKNALLIFGALKNQLGGINMFACRSIIDICGHCGSSVQARIIFEGLLADKITPNTYVFNSLMNVNAHSLSYNFSVYKHMQNLGVPPDLTSYNILLKTCCSVREFNLAQEIYEEMKKKERDGLLKLDVFTYSTMMKVFADAKMWKMASNIKEDMQANGALRRMQRVGMRLNVSAYTVAIKACVENKDLKLALHLFEEMKTHQLKPNLVTYKTLLAARINYGSLQEVQQCLAIYQEMRKAGFQANDYYLKELIVEWCEGVLSSRSDNQDFYNLDLQPETERKESFNLFLEKVVTVLQKDTDQNQIVDVRGLSKVEARIVVLSVLRKIKEQYLLGRVVQDDVVIITGHEKTSTTEAETTTSAVDVVQAIVTVLTDDLGLEVLIGPGSCPPVSSKPKAPTKSRSNLEQISKEFTRRPQGMIKIPINSLNHWLRKKAVRIAE</sequence>
<keyword evidence="6" id="KW-1185">Reference proteome</keyword>
<feature type="repeat" description="PPR" evidence="4">
    <location>
        <begin position="212"/>
        <end position="246"/>
    </location>
</feature>
<evidence type="ECO:0000256" key="4">
    <source>
        <dbReference type="PROSITE-ProRule" id="PRU00708"/>
    </source>
</evidence>
<keyword evidence="3" id="KW-0809">Transit peptide</keyword>
<dbReference type="Gramene" id="Zm00001eb397200_T001">
    <property type="protein sequence ID" value="Zm00001eb397200_P001"/>
    <property type="gene ID" value="Zm00001eb397200"/>
</dbReference>
<evidence type="ECO:0000256" key="2">
    <source>
        <dbReference type="ARBA" id="ARBA00022737"/>
    </source>
</evidence>
<proteinExistence type="evidence at protein level"/>
<accession>A0A804R880</accession>
<dbReference type="InterPro" id="IPR002885">
    <property type="entry name" value="PPR_rpt"/>
</dbReference>
<evidence type="ECO:0007829" key="7">
    <source>
        <dbReference type="PeptideAtlas" id="A0A804R880"/>
    </source>
</evidence>
<keyword evidence="2" id="KW-0677">Repeat</keyword>
<dbReference type="AlphaFoldDB" id="A0A804R880"/>
<gene>
    <name evidence="5" type="primary">LOC103639281</name>
</gene>
<feature type="repeat" description="PPR" evidence="4">
    <location>
        <begin position="168"/>
        <end position="202"/>
    </location>
</feature>
<evidence type="ECO:0000313" key="6">
    <source>
        <dbReference type="Proteomes" id="UP000007305"/>
    </source>
</evidence>
<reference evidence="5" key="3">
    <citation type="submission" date="2021-05" db="UniProtKB">
        <authorList>
            <consortium name="EnsemblPlants"/>
        </authorList>
    </citation>
    <scope>IDENTIFICATION</scope>
    <source>
        <strain evidence="5">cv. B73</strain>
    </source>
</reference>
<keyword evidence="7" id="KW-1267">Proteomics identification</keyword>
<evidence type="ECO:0000256" key="3">
    <source>
        <dbReference type="ARBA" id="ARBA00022946"/>
    </source>
</evidence>
<name>A0A804R880_MAIZE</name>
<dbReference type="PANTHER" id="PTHR47447">
    <property type="entry name" value="OS03G0856100 PROTEIN"/>
    <property type="match status" value="1"/>
</dbReference>
<organism evidence="5 6">
    <name type="scientific">Zea mays</name>
    <name type="common">Maize</name>
    <dbReference type="NCBI Taxonomy" id="4577"/>
    <lineage>
        <taxon>Eukaryota</taxon>
        <taxon>Viridiplantae</taxon>
        <taxon>Streptophyta</taxon>
        <taxon>Embryophyta</taxon>
        <taxon>Tracheophyta</taxon>
        <taxon>Spermatophyta</taxon>
        <taxon>Magnoliopsida</taxon>
        <taxon>Liliopsida</taxon>
        <taxon>Poales</taxon>
        <taxon>Poaceae</taxon>
        <taxon>PACMAD clade</taxon>
        <taxon>Panicoideae</taxon>
        <taxon>Andropogonodae</taxon>
        <taxon>Andropogoneae</taxon>
        <taxon>Tripsacinae</taxon>
        <taxon>Zea</taxon>
    </lineage>
</organism>
<comment type="similarity">
    <text evidence="1">Belongs to the PPR family. P subfamily.</text>
</comment>
<dbReference type="PANTHER" id="PTHR47447:SF17">
    <property type="entry name" value="OS12G0638900 PROTEIN"/>
    <property type="match status" value="1"/>
</dbReference>
<dbReference type="OrthoDB" id="185373at2759"/>
<evidence type="ECO:0008006" key="8">
    <source>
        <dbReference type="Google" id="ProtNLM"/>
    </source>
</evidence>
<protein>
    <recommendedName>
        <fullName evidence="8">Pentatricopeptide repeat-containing protein</fullName>
    </recommendedName>
</protein>
<dbReference type="Gene3D" id="1.25.40.10">
    <property type="entry name" value="Tetratricopeptide repeat domain"/>
    <property type="match status" value="2"/>
</dbReference>
<dbReference type="Pfam" id="PF13812">
    <property type="entry name" value="PPR_3"/>
    <property type="match status" value="1"/>
</dbReference>